<evidence type="ECO:0000256" key="1">
    <source>
        <dbReference type="ARBA" id="ARBA00007637"/>
    </source>
</evidence>
<evidence type="ECO:0000313" key="4">
    <source>
        <dbReference type="Proteomes" id="UP000831787"/>
    </source>
</evidence>
<dbReference type="Gene3D" id="3.40.50.720">
    <property type="entry name" value="NAD(P)-binding Rossmann-like Domain"/>
    <property type="match status" value="1"/>
</dbReference>
<comment type="similarity">
    <text evidence="1">Belongs to the NAD(P)-dependent epimerase/dehydratase family.</text>
</comment>
<name>A0ABY4ELT4_9BACI</name>
<sequence>MKVLLTGGAGFIGSHIAEQLLEADYDVVIVDNLITGNLTNVPQGAKLYKVDIREELDLIFLKEQPDYVIHQAAQVSVSSSMEEPLYDGDENILGTINLLQACVTYKVKKFIFASSAALYGAPSYLSIDEKHPLSPVSFYGLSKLNAEAYIQMFSKLYGLAFTILRYANVYGMRQNAKGEAGVVAIFIDQLMNHLTPTIFGDGTQTRDFVFVKDVARANVAALNSLESEILNISTETQISILDIITQLSEILKINVSPNFEPERKGDIRHSYLSNELAKEKFNWTPRYSFAEGLKETVHFYQNKAEITNIS</sequence>
<dbReference type="InterPro" id="IPR001509">
    <property type="entry name" value="Epimerase_deHydtase"/>
</dbReference>
<proteinExistence type="inferred from homology"/>
<organism evidence="3 4">
    <name type="scientific">Halobacillus salinarum</name>
    <dbReference type="NCBI Taxonomy" id="2932257"/>
    <lineage>
        <taxon>Bacteria</taxon>
        <taxon>Bacillati</taxon>
        <taxon>Bacillota</taxon>
        <taxon>Bacilli</taxon>
        <taxon>Bacillales</taxon>
        <taxon>Bacillaceae</taxon>
        <taxon>Halobacillus</taxon>
    </lineage>
</organism>
<dbReference type="EMBL" id="CP095073">
    <property type="protein sequence ID" value="UOQ45412.1"/>
    <property type="molecule type" value="Genomic_DNA"/>
</dbReference>
<reference evidence="3 4" key="1">
    <citation type="submission" date="2022-04" db="EMBL/GenBank/DDBJ databases">
        <title>Halobacillus sp. isolated from saltern.</title>
        <authorList>
            <person name="Won M."/>
            <person name="Lee C.-M."/>
            <person name="Woen H.-Y."/>
            <person name="Kwon S.-W."/>
        </authorList>
    </citation>
    <scope>NUCLEOTIDE SEQUENCE [LARGE SCALE GENOMIC DNA]</scope>
    <source>
        <strain evidence="3 4">SSBR10-3</strain>
    </source>
</reference>
<accession>A0ABY4ELT4</accession>
<dbReference type="SUPFAM" id="SSF51735">
    <property type="entry name" value="NAD(P)-binding Rossmann-fold domains"/>
    <property type="match status" value="1"/>
</dbReference>
<dbReference type="InterPro" id="IPR036291">
    <property type="entry name" value="NAD(P)-bd_dom_sf"/>
</dbReference>
<dbReference type="RefSeq" id="WP_244712118.1">
    <property type="nucleotide sequence ID" value="NZ_CP095073.1"/>
</dbReference>
<feature type="domain" description="NAD-dependent epimerase/dehydratase" evidence="2">
    <location>
        <begin position="3"/>
        <end position="232"/>
    </location>
</feature>
<keyword evidence="4" id="KW-1185">Reference proteome</keyword>
<evidence type="ECO:0000259" key="2">
    <source>
        <dbReference type="Pfam" id="PF01370"/>
    </source>
</evidence>
<evidence type="ECO:0000313" key="3">
    <source>
        <dbReference type="EMBL" id="UOQ45412.1"/>
    </source>
</evidence>
<dbReference type="Proteomes" id="UP000831787">
    <property type="component" value="Chromosome"/>
</dbReference>
<dbReference type="Pfam" id="PF01370">
    <property type="entry name" value="Epimerase"/>
    <property type="match status" value="1"/>
</dbReference>
<dbReference type="PANTHER" id="PTHR43000">
    <property type="entry name" value="DTDP-D-GLUCOSE 4,6-DEHYDRATASE-RELATED"/>
    <property type="match status" value="1"/>
</dbReference>
<protein>
    <submittedName>
        <fullName evidence="3">NAD-dependent epimerase/dehydratase family protein</fullName>
    </submittedName>
</protein>
<gene>
    <name evidence="3" type="ORF">MUN89_05555</name>
</gene>